<accession>A0ACC0UTM8</accession>
<evidence type="ECO:0000313" key="1">
    <source>
        <dbReference type="EMBL" id="KAI9897445.1"/>
    </source>
</evidence>
<reference evidence="1" key="1">
    <citation type="submission" date="2022-10" db="EMBL/GenBank/DDBJ databases">
        <title>Complete Genome of Trichothecium roseum strain YXFP-22015, a Plant Pathogen Isolated from Citrus.</title>
        <authorList>
            <person name="Wang Y."/>
            <person name="Zhu L."/>
        </authorList>
    </citation>
    <scope>NUCLEOTIDE SEQUENCE</scope>
    <source>
        <strain evidence="1">YXFP-22015</strain>
    </source>
</reference>
<dbReference type="EMBL" id="CM047946">
    <property type="protein sequence ID" value="KAI9897445.1"/>
    <property type="molecule type" value="Genomic_DNA"/>
</dbReference>
<comment type="caution">
    <text evidence="1">The sequence shown here is derived from an EMBL/GenBank/DDBJ whole genome shotgun (WGS) entry which is preliminary data.</text>
</comment>
<protein>
    <submittedName>
        <fullName evidence="1">Uncharacterized protein</fullName>
    </submittedName>
</protein>
<evidence type="ECO:0000313" key="2">
    <source>
        <dbReference type="Proteomes" id="UP001163324"/>
    </source>
</evidence>
<gene>
    <name evidence="1" type="ORF">N3K66_007301</name>
</gene>
<organism evidence="1 2">
    <name type="scientific">Trichothecium roseum</name>
    <dbReference type="NCBI Taxonomy" id="47278"/>
    <lineage>
        <taxon>Eukaryota</taxon>
        <taxon>Fungi</taxon>
        <taxon>Dikarya</taxon>
        <taxon>Ascomycota</taxon>
        <taxon>Pezizomycotina</taxon>
        <taxon>Sordariomycetes</taxon>
        <taxon>Hypocreomycetidae</taxon>
        <taxon>Hypocreales</taxon>
        <taxon>Hypocreales incertae sedis</taxon>
        <taxon>Trichothecium</taxon>
    </lineage>
</organism>
<keyword evidence="2" id="KW-1185">Reference proteome</keyword>
<dbReference type="Proteomes" id="UP001163324">
    <property type="component" value="Chromosome 7"/>
</dbReference>
<name>A0ACC0UTM8_9HYPO</name>
<sequence length="298" mass="33572">MSDSGDLTQFQAFSLLGLYCLIYVLPLHAIPAARASPFRPRDDPSAIQARIRAVSLSTTACSLTTFMIVTRSRSADDAWHMLGYWPLGLFEAGQAFLLTGLLFAGPLYERLIIDGTWEDWMRLKPISATWSQWPAWRNYVAGPVTEECLFRSAAVPLLLMANSTLKQMILQSPLVFGLAHLHHFYESRITRPRDPLMVAIANSVLQFSYTYLFGIYATFVFVRSGSLLAAIFVHTFCNSMGLPRVWGALEPYWHEQSSTERSTIGWTIIYYILLFGGAASWWLSLYSLSKSPTALIDF</sequence>
<proteinExistence type="predicted"/>